<sequence length="61" mass="7187">MIFDDMKADLANIMKKFVKRDCNIKYHYDGDNVVFYIDEENGVHIQININCISDVQVYQQA</sequence>
<dbReference type="OrthoDB" id="6456851at2"/>
<evidence type="ECO:0000313" key="1">
    <source>
        <dbReference type="EMBL" id="RUT67151.1"/>
    </source>
</evidence>
<gene>
    <name evidence="1" type="ORF">CKG00_12825</name>
</gene>
<dbReference type="AlphaFoldDB" id="A0A433ZYF2"/>
<accession>A0A433ZYF2</accession>
<dbReference type="Proteomes" id="UP000286908">
    <property type="component" value="Unassembled WGS sequence"/>
</dbReference>
<dbReference type="EMBL" id="NRQY01000001">
    <property type="protein sequence ID" value="RUT67151.1"/>
    <property type="molecule type" value="Genomic_DNA"/>
</dbReference>
<name>A0A433ZYF2_MORMO</name>
<protein>
    <submittedName>
        <fullName evidence="1">Uncharacterized protein</fullName>
    </submittedName>
</protein>
<reference evidence="1 2" key="1">
    <citation type="submission" date="2017-08" db="EMBL/GenBank/DDBJ databases">
        <title>Draft genome sequence of pheromone producing symbiont Morganella morganii, of the female New Zealand grass grub Costelytra giveni.</title>
        <authorList>
            <person name="Laugraud A."/>
            <person name="Young S.D."/>
            <person name="Hurst M.H."/>
        </authorList>
    </citation>
    <scope>NUCLEOTIDE SEQUENCE [LARGE SCALE GENOMIC DNA]</scope>
    <source>
        <strain evidence="1 2">MMsCG</strain>
    </source>
</reference>
<proteinExistence type="predicted"/>
<organism evidence="1 2">
    <name type="scientific">Morganella morganii</name>
    <name type="common">Proteus morganii</name>
    <dbReference type="NCBI Taxonomy" id="582"/>
    <lineage>
        <taxon>Bacteria</taxon>
        <taxon>Pseudomonadati</taxon>
        <taxon>Pseudomonadota</taxon>
        <taxon>Gammaproteobacteria</taxon>
        <taxon>Enterobacterales</taxon>
        <taxon>Morganellaceae</taxon>
        <taxon>Morganella</taxon>
    </lineage>
</organism>
<comment type="caution">
    <text evidence="1">The sequence shown here is derived from an EMBL/GenBank/DDBJ whole genome shotgun (WGS) entry which is preliminary data.</text>
</comment>
<evidence type="ECO:0000313" key="2">
    <source>
        <dbReference type="Proteomes" id="UP000286908"/>
    </source>
</evidence>